<evidence type="ECO:0000256" key="4">
    <source>
        <dbReference type="HAMAP-Rule" id="MF_02217"/>
    </source>
</evidence>
<name>A0A9W5TU51_9BACI</name>
<evidence type="ECO:0000256" key="1">
    <source>
        <dbReference type="ARBA" id="ARBA00022603"/>
    </source>
</evidence>
<dbReference type="InterPro" id="IPR002935">
    <property type="entry name" value="SAM_O-MeTrfase"/>
</dbReference>
<dbReference type="Gene3D" id="3.40.50.150">
    <property type="entry name" value="Vaccinia Virus protein VP39"/>
    <property type="match status" value="1"/>
</dbReference>
<comment type="caution">
    <text evidence="5">The sequence shown here is derived from an EMBL/GenBank/DDBJ whole genome shotgun (WGS) entry which is preliminary data.</text>
</comment>
<accession>A0A9W5TU51</accession>
<keyword evidence="6" id="KW-1185">Reference proteome</keyword>
<reference evidence="5" key="1">
    <citation type="journal article" date="2014" name="Int. J. Syst. Evol. Microbiol.">
        <title>Complete genome sequence of Corynebacterium casei LMG S-19264T (=DSM 44701T), isolated from a smear-ripened cheese.</title>
        <authorList>
            <consortium name="US DOE Joint Genome Institute (JGI-PGF)"/>
            <person name="Walter F."/>
            <person name="Albersmeier A."/>
            <person name="Kalinowski J."/>
            <person name="Ruckert C."/>
        </authorList>
    </citation>
    <scope>NUCLEOTIDE SEQUENCE</scope>
    <source>
        <strain evidence="5">CGMCC 1.15454</strain>
    </source>
</reference>
<keyword evidence="4" id="KW-0460">Magnesium</keyword>
<comment type="function">
    <text evidence="4">Catalyzes the methylation of 5-hydroxyuridine (ho5U) to form 5-methoxyuridine (mo5U) at position 34 in tRNAs.</text>
</comment>
<feature type="binding site" evidence="4">
    <location>
        <position position="36"/>
    </location>
    <ligand>
        <name>S-adenosyl-L-methionine</name>
        <dbReference type="ChEBI" id="CHEBI:59789"/>
    </ligand>
</feature>
<dbReference type="GO" id="GO:0008171">
    <property type="term" value="F:O-methyltransferase activity"/>
    <property type="evidence" value="ECO:0007669"/>
    <property type="project" value="InterPro"/>
</dbReference>
<dbReference type="CDD" id="cd02440">
    <property type="entry name" value="AdoMet_MTases"/>
    <property type="match status" value="1"/>
</dbReference>
<dbReference type="GO" id="GO:0016300">
    <property type="term" value="F:tRNA (uridine) methyltransferase activity"/>
    <property type="evidence" value="ECO:0007669"/>
    <property type="project" value="UniProtKB-UniRule"/>
</dbReference>
<keyword evidence="4" id="KW-0819">tRNA processing</keyword>
<evidence type="ECO:0000256" key="3">
    <source>
        <dbReference type="ARBA" id="ARBA00022691"/>
    </source>
</evidence>
<sequence>MINENLTNYLIQLLPAQENWVVELERQATEEHVPIMDPVSMHLLTQIIRIQKPERILEIGTAIGYSALRMLQANSKATVVTIERDWSRYQKAIANIKKLEKQDKIDVIFGDALETAENITAKGPFDLLFIDAAKGQYERFFTLYSQTVAKGGLIITDNVLFKGYVEEPSKEHPRFTKLGQKIRHYNDWLIKNPDYMTSIVPIGDGVAISIKK</sequence>
<evidence type="ECO:0000313" key="6">
    <source>
        <dbReference type="Proteomes" id="UP000621492"/>
    </source>
</evidence>
<proteinExistence type="inferred from homology"/>
<dbReference type="GO" id="GO:0008757">
    <property type="term" value="F:S-adenosylmethionine-dependent methyltransferase activity"/>
    <property type="evidence" value="ECO:0007669"/>
    <property type="project" value="TreeGrafter"/>
</dbReference>
<organism evidence="5 6">
    <name type="scientific">Lentibacillus populi</name>
    <dbReference type="NCBI Taxonomy" id="1827502"/>
    <lineage>
        <taxon>Bacteria</taxon>
        <taxon>Bacillati</taxon>
        <taxon>Bacillota</taxon>
        <taxon>Bacilli</taxon>
        <taxon>Bacillales</taxon>
        <taxon>Bacillaceae</taxon>
        <taxon>Lentibacillus</taxon>
    </lineage>
</organism>
<comment type="similarity">
    <text evidence="4">Belongs to the class I-like SAM-binding methyltransferase superfamily. Cation-dependent O-methyltransferase family.</text>
</comment>
<feature type="binding site" evidence="4">
    <location>
        <position position="158"/>
    </location>
    <ligand>
        <name>Mg(2+)</name>
        <dbReference type="ChEBI" id="CHEBI:18420"/>
    </ligand>
</feature>
<keyword evidence="1 4" id="KW-0489">Methyltransferase</keyword>
<reference evidence="5" key="2">
    <citation type="submission" date="2020-09" db="EMBL/GenBank/DDBJ databases">
        <authorList>
            <person name="Sun Q."/>
            <person name="Zhou Y."/>
        </authorList>
    </citation>
    <scope>NUCLEOTIDE SEQUENCE</scope>
    <source>
        <strain evidence="5">CGMCC 1.15454</strain>
    </source>
</reference>
<feature type="binding site" evidence="4">
    <location>
        <position position="83"/>
    </location>
    <ligand>
        <name>S-adenosyl-L-methionine</name>
        <dbReference type="ChEBI" id="CHEBI:59789"/>
    </ligand>
</feature>
<evidence type="ECO:0000313" key="5">
    <source>
        <dbReference type="EMBL" id="GGB28735.1"/>
    </source>
</evidence>
<evidence type="ECO:0000256" key="2">
    <source>
        <dbReference type="ARBA" id="ARBA00022679"/>
    </source>
</evidence>
<comment type="subunit">
    <text evidence="4">Homodimer.</text>
</comment>
<dbReference type="PANTHER" id="PTHR10509">
    <property type="entry name" value="O-METHYLTRANSFERASE-RELATED"/>
    <property type="match status" value="1"/>
</dbReference>
<keyword evidence="3 4" id="KW-0949">S-adenosyl-L-methionine</keyword>
<feature type="binding site" evidence="4">
    <location>
        <position position="131"/>
    </location>
    <ligand>
        <name>S-adenosyl-L-methionine</name>
        <dbReference type="ChEBI" id="CHEBI:59789"/>
    </ligand>
</feature>
<dbReference type="PANTHER" id="PTHR10509:SF14">
    <property type="entry name" value="CAFFEOYL-COA O-METHYLTRANSFERASE 3-RELATED"/>
    <property type="match status" value="1"/>
</dbReference>
<gene>
    <name evidence="4" type="primary">trmR</name>
    <name evidence="5" type="ORF">GCM10011409_02500</name>
</gene>
<dbReference type="Pfam" id="PF01596">
    <property type="entry name" value="Methyltransf_3"/>
    <property type="match status" value="1"/>
</dbReference>
<dbReference type="AlphaFoldDB" id="A0A9W5TU51"/>
<dbReference type="PROSITE" id="PS51682">
    <property type="entry name" value="SAM_OMT_I"/>
    <property type="match status" value="1"/>
</dbReference>
<dbReference type="EMBL" id="BMJD01000001">
    <property type="protein sequence ID" value="GGB28735.1"/>
    <property type="molecule type" value="Genomic_DNA"/>
</dbReference>
<keyword evidence="2 4" id="KW-0808">Transferase</keyword>
<dbReference type="HAMAP" id="MF_02217">
    <property type="entry name" value="TrmR_methyltr"/>
    <property type="match status" value="1"/>
</dbReference>
<keyword evidence="4" id="KW-0479">Metal-binding</keyword>
<protein>
    <recommendedName>
        <fullName evidence="4">tRNA 5-hydroxyuridine methyltransferase</fullName>
        <ecNumber evidence="4">2.1.1.-</ecNumber>
    </recommendedName>
    <alternativeName>
        <fullName evidence="4">ho5U methyltransferase</fullName>
    </alternativeName>
</protein>
<dbReference type="GO" id="GO:0030488">
    <property type="term" value="P:tRNA methylation"/>
    <property type="evidence" value="ECO:0007669"/>
    <property type="project" value="UniProtKB-UniRule"/>
</dbReference>
<feature type="binding site" evidence="4">
    <location>
        <position position="131"/>
    </location>
    <ligand>
        <name>Mg(2+)</name>
        <dbReference type="ChEBI" id="CHEBI:18420"/>
    </ligand>
</feature>
<dbReference type="InterPro" id="IPR029063">
    <property type="entry name" value="SAM-dependent_MTases_sf"/>
</dbReference>
<feature type="binding site" evidence="4">
    <location>
        <position position="157"/>
    </location>
    <ligand>
        <name>Mg(2+)</name>
        <dbReference type="ChEBI" id="CHEBI:18420"/>
    </ligand>
</feature>
<dbReference type="InterPro" id="IPR050362">
    <property type="entry name" value="Cation-dep_OMT"/>
</dbReference>
<dbReference type="EC" id="2.1.1.-" evidence="4"/>
<dbReference type="InterPro" id="IPR043675">
    <property type="entry name" value="TrmR_methyltr"/>
</dbReference>
<feature type="binding site" evidence="4">
    <location>
        <position position="66"/>
    </location>
    <ligand>
        <name>S-adenosyl-L-methionine</name>
        <dbReference type="ChEBI" id="CHEBI:59789"/>
    </ligand>
</feature>
<dbReference type="RefSeq" id="WP_188724571.1">
    <property type="nucleotide sequence ID" value="NZ_BMJD01000001.1"/>
</dbReference>
<dbReference type="GO" id="GO:0000287">
    <property type="term" value="F:magnesium ion binding"/>
    <property type="evidence" value="ECO:0007669"/>
    <property type="project" value="UniProtKB-UniRule"/>
</dbReference>
<comment type="catalytic activity">
    <reaction evidence="4">
        <text>5-hydroxyuridine(34) in tRNA + S-adenosyl-L-methionine = 5-methoxyuridine(34) in tRNA + S-adenosyl-L-homocysteine + H(+)</text>
        <dbReference type="Rhea" id="RHEA:60524"/>
        <dbReference type="Rhea" id="RHEA-COMP:13381"/>
        <dbReference type="Rhea" id="RHEA-COMP:15591"/>
        <dbReference type="ChEBI" id="CHEBI:15378"/>
        <dbReference type="ChEBI" id="CHEBI:57856"/>
        <dbReference type="ChEBI" id="CHEBI:59789"/>
        <dbReference type="ChEBI" id="CHEBI:136877"/>
        <dbReference type="ChEBI" id="CHEBI:143860"/>
    </reaction>
</comment>
<dbReference type="Proteomes" id="UP000621492">
    <property type="component" value="Unassembled WGS sequence"/>
</dbReference>
<dbReference type="SUPFAM" id="SSF53335">
    <property type="entry name" value="S-adenosyl-L-methionine-dependent methyltransferases"/>
    <property type="match status" value="1"/>
</dbReference>
<feature type="binding site" evidence="4">
    <location>
        <begin position="111"/>
        <end position="112"/>
    </location>
    <ligand>
        <name>S-adenosyl-L-methionine</name>
        <dbReference type="ChEBI" id="CHEBI:59789"/>
    </ligand>
</feature>